<gene>
    <name evidence="1" type="ORF">Ssi02_22460</name>
</gene>
<comment type="caution">
    <text evidence="1">The sequence shown here is derived from an EMBL/GenBank/DDBJ whole genome shotgun (WGS) entry which is preliminary data.</text>
</comment>
<dbReference type="EMBL" id="BOOW01000013">
    <property type="protein sequence ID" value="GII92015.1"/>
    <property type="molecule type" value="Genomic_DNA"/>
</dbReference>
<evidence type="ECO:0000313" key="1">
    <source>
        <dbReference type="EMBL" id="GII92015.1"/>
    </source>
</evidence>
<dbReference type="RefSeq" id="WP_204024479.1">
    <property type="nucleotide sequence ID" value="NZ_BOOW01000013.1"/>
</dbReference>
<sequence length="342" mass="37183">MTTRHLDVREDLAPHAVGEQARLKSSYEWLVEPCREFLAADRGVHYLAHYTGGIFDFALHVLGDPAVAARPGCAGAVSRIGGFQQAGRMMIFQVDRADDYLADLKTGGLIRTVVESGSGAAVCGHVRPYESLVAVTLDPSRVWDADKGMAELIGDIRGLVSLPDEDLGGFRRDAVPASHPLSGDLRTEYGAPDSDPLIERAARLTAAEVGPADLHYLAYYDHWSLRFAVDCFAHPDLVRFFTDTTPEARRAKYAELGSRAAVIAGDFGHAIRLVSRDKPVRIVLDVRQGAIYVRWLDTGRYLVGVTLDQSMVAAAERRLDTLRPHIAALFPVPADGAAPLTG</sequence>
<proteinExistence type="predicted"/>
<accession>A0A919RFV4</accession>
<organism evidence="1 2">
    <name type="scientific">Sinosporangium siamense</name>
    <dbReference type="NCBI Taxonomy" id="1367973"/>
    <lineage>
        <taxon>Bacteria</taxon>
        <taxon>Bacillati</taxon>
        <taxon>Actinomycetota</taxon>
        <taxon>Actinomycetes</taxon>
        <taxon>Streptosporangiales</taxon>
        <taxon>Streptosporangiaceae</taxon>
        <taxon>Sinosporangium</taxon>
    </lineage>
</organism>
<reference evidence="1" key="1">
    <citation type="submission" date="2021-01" db="EMBL/GenBank/DDBJ databases">
        <title>Whole genome shotgun sequence of Sinosporangium siamense NBRC 109515.</title>
        <authorList>
            <person name="Komaki H."/>
            <person name="Tamura T."/>
        </authorList>
    </citation>
    <scope>NUCLEOTIDE SEQUENCE</scope>
    <source>
        <strain evidence="1">NBRC 109515</strain>
    </source>
</reference>
<dbReference type="Proteomes" id="UP000606172">
    <property type="component" value="Unassembled WGS sequence"/>
</dbReference>
<keyword evidence="2" id="KW-1185">Reference proteome</keyword>
<evidence type="ECO:0000313" key="2">
    <source>
        <dbReference type="Proteomes" id="UP000606172"/>
    </source>
</evidence>
<protein>
    <submittedName>
        <fullName evidence="1">Uncharacterized protein</fullName>
    </submittedName>
</protein>
<name>A0A919RFV4_9ACTN</name>
<dbReference type="AlphaFoldDB" id="A0A919RFV4"/>